<organism evidence="1 2">
    <name type="scientific">Elstera cyanobacteriorum</name>
    <dbReference type="NCBI Taxonomy" id="2022747"/>
    <lineage>
        <taxon>Bacteria</taxon>
        <taxon>Pseudomonadati</taxon>
        <taxon>Pseudomonadota</taxon>
        <taxon>Alphaproteobacteria</taxon>
        <taxon>Rhodospirillales</taxon>
        <taxon>Rhodospirillaceae</taxon>
        <taxon>Elstera</taxon>
    </lineage>
</organism>
<evidence type="ECO:0000313" key="1">
    <source>
        <dbReference type="EMBL" id="OYQ20656.1"/>
    </source>
</evidence>
<comment type="caution">
    <text evidence="1">The sequence shown here is derived from an EMBL/GenBank/DDBJ whole genome shotgun (WGS) entry which is preliminary data.</text>
</comment>
<name>A0A255XUI7_9PROT</name>
<dbReference type="InterPro" id="IPR025455">
    <property type="entry name" value="DUF4276"/>
</dbReference>
<keyword evidence="2" id="KW-1185">Reference proteome</keyword>
<protein>
    <recommendedName>
        <fullName evidence="3">DUF4276 domain-containing protein</fullName>
    </recommendedName>
</protein>
<reference evidence="1 2" key="1">
    <citation type="submission" date="2017-07" db="EMBL/GenBank/DDBJ databases">
        <title>Elstera cyanobacteriorum sp. nov., a novel bacterium isolated from cyanobacterial aggregates in a eutrophic lake.</title>
        <authorList>
            <person name="Cai H."/>
        </authorList>
    </citation>
    <scope>NUCLEOTIDE SEQUENCE [LARGE SCALE GENOMIC DNA]</scope>
    <source>
        <strain evidence="1 2">TH019</strain>
    </source>
</reference>
<evidence type="ECO:0008006" key="3">
    <source>
        <dbReference type="Google" id="ProtNLM"/>
    </source>
</evidence>
<dbReference type="OrthoDB" id="1491662at2"/>
<accession>A0A255XUI7</accession>
<dbReference type="EMBL" id="NOXS01000027">
    <property type="protein sequence ID" value="OYQ20656.1"/>
    <property type="molecule type" value="Genomic_DNA"/>
</dbReference>
<dbReference type="Pfam" id="PF14103">
    <property type="entry name" value="DUF4276"/>
    <property type="match status" value="1"/>
</dbReference>
<dbReference type="Proteomes" id="UP000216361">
    <property type="component" value="Unassembled WGS sequence"/>
</dbReference>
<dbReference type="AlphaFoldDB" id="A0A255XUI7"/>
<sequence length="203" mass="23122">MTTVAPIVEGHGEVEALPLLLRRLAEWQTPNLYASILPPIRVRRDRFLNNEREFQRHLVLAADKCGEQGWILLLLDADDDCPATRGAEVLERAQSYIPYRRISVVFANREYEAWFVAAAQSLHGYRGFSLSPGYTVDAEAIRNAKGWIERQMGGVSYSEVLHQPGFSQRFDMQQAFDGSRSFRKLCSEWLKQAWFEGAGDLAE</sequence>
<gene>
    <name evidence="1" type="ORF">CHR90_04340</name>
</gene>
<proteinExistence type="predicted"/>
<evidence type="ECO:0000313" key="2">
    <source>
        <dbReference type="Proteomes" id="UP000216361"/>
    </source>
</evidence>